<keyword evidence="1" id="KW-1133">Transmembrane helix</keyword>
<name>A0A1M6E5V9_9FIRM</name>
<gene>
    <name evidence="2" type="ORF">SAMN02745691_00865</name>
</gene>
<dbReference type="AlphaFoldDB" id="A0A1M6E5V9"/>
<proteinExistence type="predicted"/>
<dbReference type="EMBL" id="FQYT01000007">
    <property type="protein sequence ID" value="SHI80759.1"/>
    <property type="molecule type" value="Genomic_DNA"/>
</dbReference>
<dbReference type="Proteomes" id="UP000184342">
    <property type="component" value="Unassembled WGS sequence"/>
</dbReference>
<evidence type="ECO:0000313" key="2">
    <source>
        <dbReference type="EMBL" id="SHI80759.1"/>
    </source>
</evidence>
<organism evidence="2 3">
    <name type="scientific">Parasporobacterium paucivorans DSM 15970</name>
    <dbReference type="NCBI Taxonomy" id="1122934"/>
    <lineage>
        <taxon>Bacteria</taxon>
        <taxon>Bacillati</taxon>
        <taxon>Bacillota</taxon>
        <taxon>Clostridia</taxon>
        <taxon>Lachnospirales</taxon>
        <taxon>Lachnospiraceae</taxon>
        <taxon>Parasporobacterium</taxon>
    </lineage>
</organism>
<keyword evidence="1" id="KW-0472">Membrane</keyword>
<dbReference type="STRING" id="1122934.SAMN02745691_00865"/>
<evidence type="ECO:0000256" key="1">
    <source>
        <dbReference type="SAM" id="Phobius"/>
    </source>
</evidence>
<keyword evidence="3" id="KW-1185">Reference proteome</keyword>
<reference evidence="2 3" key="1">
    <citation type="submission" date="2016-11" db="EMBL/GenBank/DDBJ databases">
        <authorList>
            <person name="Jaros S."/>
            <person name="Januszkiewicz K."/>
            <person name="Wedrychowicz H."/>
        </authorList>
    </citation>
    <scope>NUCLEOTIDE SEQUENCE [LARGE SCALE GENOMIC DNA]</scope>
    <source>
        <strain evidence="2 3">DSM 15970</strain>
    </source>
</reference>
<keyword evidence="1" id="KW-0812">Transmembrane</keyword>
<feature type="transmembrane region" description="Helical" evidence="1">
    <location>
        <begin position="6"/>
        <end position="26"/>
    </location>
</feature>
<accession>A0A1M6E5V9</accession>
<protein>
    <submittedName>
        <fullName evidence="2">Uncharacterized protein</fullName>
    </submittedName>
</protein>
<sequence>MGWLWTIILTQLILGFVLASIMTIIWKVTNPGKALFKEEE</sequence>
<evidence type="ECO:0000313" key="3">
    <source>
        <dbReference type="Proteomes" id="UP000184342"/>
    </source>
</evidence>